<gene>
    <name evidence="1" type="ORF">EJ04DRAFT_579459</name>
</gene>
<proteinExistence type="predicted"/>
<dbReference type="SUPFAM" id="SSF54518">
    <property type="entry name" value="Tubby C-terminal domain-like"/>
    <property type="match status" value="1"/>
</dbReference>
<protein>
    <submittedName>
        <fullName evidence="1">Uncharacterized protein</fullName>
    </submittedName>
</protein>
<dbReference type="Proteomes" id="UP000799444">
    <property type="component" value="Unassembled WGS sequence"/>
</dbReference>
<dbReference type="InterPro" id="IPR025659">
    <property type="entry name" value="Tubby-like_C"/>
</dbReference>
<reference evidence="1" key="1">
    <citation type="journal article" date="2020" name="Stud. Mycol.">
        <title>101 Dothideomycetes genomes: a test case for predicting lifestyles and emergence of pathogens.</title>
        <authorList>
            <person name="Haridas S."/>
            <person name="Albert R."/>
            <person name="Binder M."/>
            <person name="Bloem J."/>
            <person name="Labutti K."/>
            <person name="Salamov A."/>
            <person name="Andreopoulos B."/>
            <person name="Baker S."/>
            <person name="Barry K."/>
            <person name="Bills G."/>
            <person name="Bluhm B."/>
            <person name="Cannon C."/>
            <person name="Castanera R."/>
            <person name="Culley D."/>
            <person name="Daum C."/>
            <person name="Ezra D."/>
            <person name="Gonzalez J."/>
            <person name="Henrissat B."/>
            <person name="Kuo A."/>
            <person name="Liang C."/>
            <person name="Lipzen A."/>
            <person name="Lutzoni F."/>
            <person name="Magnuson J."/>
            <person name="Mondo S."/>
            <person name="Nolan M."/>
            <person name="Ohm R."/>
            <person name="Pangilinan J."/>
            <person name="Park H.-J."/>
            <person name="Ramirez L."/>
            <person name="Alfaro M."/>
            <person name="Sun H."/>
            <person name="Tritt A."/>
            <person name="Yoshinaga Y."/>
            <person name="Zwiers L.-H."/>
            <person name="Turgeon B."/>
            <person name="Goodwin S."/>
            <person name="Spatafora J."/>
            <person name="Crous P."/>
            <person name="Grigoriev I."/>
        </authorList>
    </citation>
    <scope>NUCLEOTIDE SEQUENCE</scope>
    <source>
        <strain evidence="1">CBS 125425</strain>
    </source>
</reference>
<dbReference type="EMBL" id="ML996205">
    <property type="protein sequence ID" value="KAF2730969.1"/>
    <property type="molecule type" value="Genomic_DNA"/>
</dbReference>
<organism evidence="1 2">
    <name type="scientific">Polyplosphaeria fusca</name>
    <dbReference type="NCBI Taxonomy" id="682080"/>
    <lineage>
        <taxon>Eukaryota</taxon>
        <taxon>Fungi</taxon>
        <taxon>Dikarya</taxon>
        <taxon>Ascomycota</taxon>
        <taxon>Pezizomycotina</taxon>
        <taxon>Dothideomycetes</taxon>
        <taxon>Pleosporomycetidae</taxon>
        <taxon>Pleosporales</taxon>
        <taxon>Tetraplosphaeriaceae</taxon>
        <taxon>Polyplosphaeria</taxon>
    </lineage>
</organism>
<evidence type="ECO:0000313" key="1">
    <source>
        <dbReference type="EMBL" id="KAF2730969.1"/>
    </source>
</evidence>
<sequence>MYSSYYTQSPYVPPQASQQCYQSTTSQFTAGLAPLPPPGLVIFPNYTAQRPESIIIKEKHKHITRQNFVVSYASTSHNFLELDEDSKGNMLFIDLQTRQEVMRIVKQGGGLLGGGDKVYKGVGLDGREKWTLQLKRHSFSGSGSEYLLTANIHGGQATPLQVQNRVSGAEKAILWNGRMVATMNKHQELQHLRRQDRVDVAPGMDILLALGVAWIRIVKQKKDERKAIDALAGM</sequence>
<evidence type="ECO:0000313" key="2">
    <source>
        <dbReference type="Proteomes" id="UP000799444"/>
    </source>
</evidence>
<keyword evidence="2" id="KW-1185">Reference proteome</keyword>
<comment type="caution">
    <text evidence="1">The sequence shown here is derived from an EMBL/GenBank/DDBJ whole genome shotgun (WGS) entry which is preliminary data.</text>
</comment>
<dbReference type="Gene3D" id="2.40.160.200">
    <property type="entry name" value="LURP1-related"/>
    <property type="match status" value="1"/>
</dbReference>
<dbReference type="InterPro" id="IPR038595">
    <property type="entry name" value="LOR_sf"/>
</dbReference>
<name>A0A9P4QTU0_9PLEO</name>
<dbReference type="AlphaFoldDB" id="A0A9P4QTU0"/>
<accession>A0A9P4QTU0</accession>
<dbReference type="OrthoDB" id="3658421at2759"/>